<sequence length="537" mass="60554">MTASPTRNLSTDASFSSISSTKDKNDLKKVAIIGSGSAGIGALWALNRTHHDVYIYEAADRLGGHTNTVEYKNGKYKTMVDTGFIVLNTATYPNFINFLKTINVPTVPTEMTFGVSRDNGLFEWAGTSLAAVFAQRINLLSPRVWRMIFDIIRFNQYALDLLKAEEKSEEYVMTNGNGHANGNGVHHAERQETIGDYLDREGYSHAFRDDYLIPMTAAVWSTSPDKCTLEFPAVTLVRFMWNHHLLSTVAARPQWLTLKYGAKSYIDAVMKGFPPNHVLLNSPVKTITNEDDGRVRLHLNGGKSAVYDHVIVATHGDEALDMILPEADVEEKDILSGFQTSKNTAILHSDLSLMPRSRKAWSSWNYITKSSPTSANIDQVCLTYNMNILQHLDPNIFGDVLVTLNPLHLPPPEKVQGRYTYTHPLYNAEAIRSQSLLPRIQNTRGISYCGAWTKYGFHEDGFSSGLKVAQDHLGAQLPFRFKDSTFSRGRRPVLGLADWVLRLWIMVIQMFIVIIERIFRVNRRQKVQAKRVLKKIM</sequence>
<dbReference type="InterPro" id="IPR036188">
    <property type="entry name" value="FAD/NAD-bd_sf"/>
</dbReference>
<dbReference type="InterPro" id="IPR002937">
    <property type="entry name" value="Amino_oxidase"/>
</dbReference>
<name>A0ABR4CQC6_9HELO</name>
<dbReference type="PANTHER" id="PTHR42923:SF17">
    <property type="entry name" value="AMINE OXIDASE DOMAIN-CONTAINING PROTEIN"/>
    <property type="match status" value="1"/>
</dbReference>
<keyword evidence="2" id="KW-1133">Transmembrane helix</keyword>
<reference evidence="4 5" key="1">
    <citation type="journal article" date="2024" name="Commun. Biol.">
        <title>Comparative genomic analysis of thermophilic fungi reveals convergent evolutionary adaptations and gene losses.</title>
        <authorList>
            <person name="Steindorff A.S."/>
            <person name="Aguilar-Pontes M.V."/>
            <person name="Robinson A.J."/>
            <person name="Andreopoulos B."/>
            <person name="LaButti K."/>
            <person name="Kuo A."/>
            <person name="Mondo S."/>
            <person name="Riley R."/>
            <person name="Otillar R."/>
            <person name="Haridas S."/>
            <person name="Lipzen A."/>
            <person name="Grimwood J."/>
            <person name="Schmutz J."/>
            <person name="Clum A."/>
            <person name="Reid I.D."/>
            <person name="Moisan M.C."/>
            <person name="Butler G."/>
            <person name="Nguyen T.T.M."/>
            <person name="Dewar K."/>
            <person name="Conant G."/>
            <person name="Drula E."/>
            <person name="Henrissat B."/>
            <person name="Hansel C."/>
            <person name="Singer S."/>
            <person name="Hutchinson M.I."/>
            <person name="de Vries R.P."/>
            <person name="Natvig D.O."/>
            <person name="Powell A.J."/>
            <person name="Tsang A."/>
            <person name="Grigoriev I.V."/>
        </authorList>
    </citation>
    <scope>NUCLEOTIDE SEQUENCE [LARGE SCALE GENOMIC DNA]</scope>
    <source>
        <strain evidence="4 5">CBS 494.80</strain>
    </source>
</reference>
<protein>
    <recommendedName>
        <fullName evidence="3">Amine oxidase domain-containing protein</fullName>
    </recommendedName>
</protein>
<dbReference type="SUPFAM" id="SSF51905">
    <property type="entry name" value="FAD/NAD(P)-binding domain"/>
    <property type="match status" value="1"/>
</dbReference>
<feature type="region of interest" description="Disordered" evidence="1">
    <location>
        <begin position="1"/>
        <end position="20"/>
    </location>
</feature>
<evidence type="ECO:0000259" key="3">
    <source>
        <dbReference type="Pfam" id="PF01593"/>
    </source>
</evidence>
<organism evidence="4 5">
    <name type="scientific">Oculimacula yallundae</name>
    <dbReference type="NCBI Taxonomy" id="86028"/>
    <lineage>
        <taxon>Eukaryota</taxon>
        <taxon>Fungi</taxon>
        <taxon>Dikarya</taxon>
        <taxon>Ascomycota</taxon>
        <taxon>Pezizomycotina</taxon>
        <taxon>Leotiomycetes</taxon>
        <taxon>Helotiales</taxon>
        <taxon>Ploettnerulaceae</taxon>
        <taxon>Oculimacula</taxon>
    </lineage>
</organism>
<dbReference type="Gene3D" id="3.50.50.60">
    <property type="entry name" value="FAD/NAD(P)-binding domain"/>
    <property type="match status" value="2"/>
</dbReference>
<comment type="caution">
    <text evidence="4">The sequence shown here is derived from an EMBL/GenBank/DDBJ whole genome shotgun (WGS) entry which is preliminary data.</text>
</comment>
<dbReference type="EMBL" id="JAZHXI010000005">
    <property type="protein sequence ID" value="KAL2071254.1"/>
    <property type="molecule type" value="Genomic_DNA"/>
</dbReference>
<dbReference type="PANTHER" id="PTHR42923">
    <property type="entry name" value="PROTOPORPHYRINOGEN OXIDASE"/>
    <property type="match status" value="1"/>
</dbReference>
<keyword evidence="2" id="KW-0472">Membrane</keyword>
<feature type="transmembrane region" description="Helical" evidence="2">
    <location>
        <begin position="499"/>
        <end position="519"/>
    </location>
</feature>
<evidence type="ECO:0000313" key="4">
    <source>
        <dbReference type="EMBL" id="KAL2071254.1"/>
    </source>
</evidence>
<dbReference type="Proteomes" id="UP001595075">
    <property type="component" value="Unassembled WGS sequence"/>
</dbReference>
<dbReference type="Gene3D" id="1.10.3110.10">
    <property type="entry name" value="protoporphyrinogen ix oxidase, domain 3"/>
    <property type="match status" value="1"/>
</dbReference>
<accession>A0ABR4CQC6</accession>
<gene>
    <name evidence="4" type="ORF">VTL71DRAFT_12489</name>
</gene>
<proteinExistence type="predicted"/>
<evidence type="ECO:0000256" key="1">
    <source>
        <dbReference type="SAM" id="MobiDB-lite"/>
    </source>
</evidence>
<evidence type="ECO:0000256" key="2">
    <source>
        <dbReference type="SAM" id="Phobius"/>
    </source>
</evidence>
<dbReference type="Pfam" id="PF01593">
    <property type="entry name" value="Amino_oxidase"/>
    <property type="match status" value="1"/>
</dbReference>
<feature type="compositionally biased region" description="Low complexity" evidence="1">
    <location>
        <begin position="10"/>
        <end position="20"/>
    </location>
</feature>
<keyword evidence="5" id="KW-1185">Reference proteome</keyword>
<keyword evidence="2" id="KW-0812">Transmembrane</keyword>
<evidence type="ECO:0000313" key="5">
    <source>
        <dbReference type="Proteomes" id="UP001595075"/>
    </source>
</evidence>
<dbReference type="InterPro" id="IPR050464">
    <property type="entry name" value="Zeta_carotene_desat/Oxidored"/>
</dbReference>
<dbReference type="Gene3D" id="3.90.660.20">
    <property type="entry name" value="Protoporphyrinogen oxidase, mitochondrial, domain 2"/>
    <property type="match status" value="1"/>
</dbReference>
<feature type="domain" description="Amine oxidase" evidence="3">
    <location>
        <begin position="38"/>
        <end position="320"/>
    </location>
</feature>